<feature type="transmembrane region" description="Helical" evidence="1">
    <location>
        <begin position="106"/>
        <end position="128"/>
    </location>
</feature>
<evidence type="ECO:0000313" key="3">
    <source>
        <dbReference type="Proteomes" id="UP000001940"/>
    </source>
</evidence>
<dbReference type="PeptideAtlas" id="G5EG00"/>
<dbReference type="OrthoDB" id="5824524at2759"/>
<feature type="transmembrane region" description="Helical" evidence="1">
    <location>
        <begin position="148"/>
        <end position="170"/>
    </location>
</feature>
<organism evidence="2 3">
    <name type="scientific">Caenorhabditis elegans</name>
    <dbReference type="NCBI Taxonomy" id="6239"/>
    <lineage>
        <taxon>Eukaryota</taxon>
        <taxon>Metazoa</taxon>
        <taxon>Ecdysozoa</taxon>
        <taxon>Nematoda</taxon>
        <taxon>Chromadorea</taxon>
        <taxon>Rhabditida</taxon>
        <taxon>Rhabditina</taxon>
        <taxon>Rhabditomorpha</taxon>
        <taxon>Rhabditoidea</taxon>
        <taxon>Rhabditidae</taxon>
        <taxon>Peloderinae</taxon>
        <taxon>Caenorhabditis</taxon>
    </lineage>
</organism>
<dbReference type="RefSeq" id="NP_492756.1">
    <property type="nucleotide sequence ID" value="NM_060355.5"/>
</dbReference>
<dbReference type="InterPro" id="IPR009545">
    <property type="entry name" value="Claudin-like"/>
</dbReference>
<dbReference type="PANTHER" id="PTHR21759">
    <property type="entry name" value="PROTEIN CBG02235-RELATED"/>
    <property type="match status" value="1"/>
</dbReference>
<dbReference type="CTD" id="172935"/>
<dbReference type="eggNOG" id="ENOG502THMB">
    <property type="taxonomic scope" value="Eukaryota"/>
</dbReference>
<evidence type="ECO:0000313" key="2">
    <source>
        <dbReference type="EMBL" id="CAC42309.1"/>
    </source>
</evidence>
<dbReference type="PANTHER" id="PTHR21759:SF1">
    <property type="entry name" value="MARVEL DOMAIN-CONTAINING PROTEIN"/>
    <property type="match status" value="1"/>
</dbReference>
<gene>
    <name evidence="2 4" type="primary">clc-14</name>
    <name evidence="2" type="ORF">CELE_F59C6.11</name>
    <name evidence="4" type="ORF">F59C6.11</name>
</gene>
<dbReference type="GeneID" id="172935"/>
<dbReference type="EMBL" id="BX284601">
    <property type="protein sequence ID" value="CAC42309.1"/>
    <property type="molecule type" value="Genomic_DNA"/>
</dbReference>
<dbReference type="AlphaFoldDB" id="G5EG00"/>
<dbReference type="Proteomes" id="UP000001940">
    <property type="component" value="Chromosome I"/>
</dbReference>
<name>G5EG00_CAEEL</name>
<feature type="transmembrane region" description="Helical" evidence="1">
    <location>
        <begin position="12"/>
        <end position="33"/>
    </location>
</feature>
<dbReference type="InParanoid" id="G5EG00"/>
<dbReference type="AGR" id="WB:WBGene00010328"/>
<dbReference type="OMA" id="YVLWTIA"/>
<dbReference type="HOGENOM" id="CLU_132253_0_0_1"/>
<reference evidence="2 3" key="1">
    <citation type="journal article" date="1998" name="Science">
        <title>Genome sequence of the nematode C. elegans: a platform for investigating biology.</title>
        <authorList>
            <consortium name="The C. elegans sequencing consortium"/>
            <person name="Sulson J.E."/>
            <person name="Waterston R."/>
        </authorList>
    </citation>
    <scope>NUCLEOTIDE SEQUENCE [LARGE SCALE GENOMIC DNA]</scope>
    <source>
        <strain evidence="2 3">Bristol N2</strain>
    </source>
</reference>
<dbReference type="Pfam" id="PF06653">
    <property type="entry name" value="Claudin_3"/>
    <property type="match status" value="1"/>
</dbReference>
<proteinExistence type="predicted"/>
<evidence type="ECO:0000313" key="4">
    <source>
        <dbReference type="WormBase" id="F59C6.11a"/>
    </source>
</evidence>
<keyword evidence="1" id="KW-1133">Transmembrane helix</keyword>
<keyword evidence="1" id="KW-0812">Transmembrane</keyword>
<protein>
    <submittedName>
        <fullName evidence="2">MARVEL domain-containing protein</fullName>
    </submittedName>
</protein>
<evidence type="ECO:0000256" key="1">
    <source>
        <dbReference type="SAM" id="Phobius"/>
    </source>
</evidence>
<sequence length="173" mass="19245">MFVDDLKTTRKICLAILLGVIQLIIIASFGAGWTSGNHWYKLFYGLPGMTAPYSTIIPYPSGAAWWYGLTAIVMYLLLFICAFYVLFTVAQVVFPDRIPFDLKMIVFIDVIFASIVTIMLLIAYAFFAGGYNGVTNIKLVGVGFGYCFWMAVASSIFSCSVVIISGLSWYRNN</sequence>
<keyword evidence="3" id="KW-1185">Reference proteome</keyword>
<dbReference type="WormBase" id="F59C6.11a">
    <property type="protein sequence ID" value="CE27178"/>
    <property type="gene ID" value="WBGene00010328"/>
    <property type="gene designation" value="clc-14"/>
</dbReference>
<keyword evidence="1" id="KW-0472">Membrane</keyword>
<accession>G5EG00</accession>
<dbReference type="PaxDb" id="6239-F59C6.11"/>
<feature type="transmembrane region" description="Helical" evidence="1">
    <location>
        <begin position="64"/>
        <end position="94"/>
    </location>
</feature>
<dbReference type="Bgee" id="WBGene00010328">
    <property type="expression patterns" value="Expressed in larva and 3 other cell types or tissues"/>
</dbReference>
<dbReference type="FunCoup" id="G5EG00">
    <property type="interactions" value="147"/>
</dbReference>